<gene>
    <name evidence="2" type="ORF">THAPSDRAFT_24972</name>
</gene>
<evidence type="ECO:0000313" key="3">
    <source>
        <dbReference type="Proteomes" id="UP000001449"/>
    </source>
</evidence>
<keyword evidence="3" id="KW-1185">Reference proteome</keyword>
<dbReference type="HOGENOM" id="CLU_772735_0_0_1"/>
<feature type="compositionally biased region" description="Low complexity" evidence="1">
    <location>
        <begin position="249"/>
        <end position="264"/>
    </location>
</feature>
<feature type="region of interest" description="Disordered" evidence="1">
    <location>
        <begin position="232"/>
        <end position="264"/>
    </location>
</feature>
<reference evidence="2 3" key="2">
    <citation type="journal article" date="2008" name="Nature">
        <title>The Phaeodactylum genome reveals the evolutionary history of diatom genomes.</title>
        <authorList>
            <person name="Bowler C."/>
            <person name="Allen A.E."/>
            <person name="Badger J.H."/>
            <person name="Grimwood J."/>
            <person name="Jabbari K."/>
            <person name="Kuo A."/>
            <person name="Maheswari U."/>
            <person name="Martens C."/>
            <person name="Maumus F."/>
            <person name="Otillar R.P."/>
            <person name="Rayko E."/>
            <person name="Salamov A."/>
            <person name="Vandepoele K."/>
            <person name="Beszteri B."/>
            <person name="Gruber A."/>
            <person name="Heijde M."/>
            <person name="Katinka M."/>
            <person name="Mock T."/>
            <person name="Valentin K."/>
            <person name="Verret F."/>
            <person name="Berges J.A."/>
            <person name="Brownlee C."/>
            <person name="Cadoret J.P."/>
            <person name="Chiovitti A."/>
            <person name="Choi C.J."/>
            <person name="Coesel S."/>
            <person name="De Martino A."/>
            <person name="Detter J.C."/>
            <person name="Durkin C."/>
            <person name="Falciatore A."/>
            <person name="Fournet J."/>
            <person name="Haruta M."/>
            <person name="Huysman M.J."/>
            <person name="Jenkins B.D."/>
            <person name="Jiroutova K."/>
            <person name="Jorgensen R.E."/>
            <person name="Joubert Y."/>
            <person name="Kaplan A."/>
            <person name="Kroger N."/>
            <person name="Kroth P.G."/>
            <person name="La Roche J."/>
            <person name="Lindquist E."/>
            <person name="Lommer M."/>
            <person name="Martin-Jezequel V."/>
            <person name="Lopez P.J."/>
            <person name="Lucas S."/>
            <person name="Mangogna M."/>
            <person name="McGinnis K."/>
            <person name="Medlin L.K."/>
            <person name="Montsant A."/>
            <person name="Oudot-Le Secq M.P."/>
            <person name="Napoli C."/>
            <person name="Obornik M."/>
            <person name="Parker M.S."/>
            <person name="Petit J.L."/>
            <person name="Porcel B.M."/>
            <person name="Poulsen N."/>
            <person name="Robison M."/>
            <person name="Rychlewski L."/>
            <person name="Rynearson T.A."/>
            <person name="Schmutz J."/>
            <person name="Shapiro H."/>
            <person name="Siaut M."/>
            <person name="Stanley M."/>
            <person name="Sussman M.R."/>
            <person name="Taylor A.R."/>
            <person name="Vardi A."/>
            <person name="von Dassow P."/>
            <person name="Vyverman W."/>
            <person name="Willis A."/>
            <person name="Wyrwicz L.S."/>
            <person name="Rokhsar D.S."/>
            <person name="Weissenbach J."/>
            <person name="Armbrust E.V."/>
            <person name="Green B.R."/>
            <person name="Van de Peer Y."/>
            <person name="Grigoriev I.V."/>
        </authorList>
    </citation>
    <scope>NUCLEOTIDE SEQUENCE [LARGE SCALE GENOMIC DNA]</scope>
    <source>
        <strain evidence="2 3">CCMP1335</strain>
    </source>
</reference>
<accession>B8CD45</accession>
<feature type="region of interest" description="Disordered" evidence="1">
    <location>
        <begin position="336"/>
        <end position="359"/>
    </location>
</feature>
<feature type="region of interest" description="Disordered" evidence="1">
    <location>
        <begin position="1"/>
        <end position="64"/>
    </location>
</feature>
<dbReference type="AlphaFoldDB" id="B8CD45"/>
<reference evidence="2 3" key="1">
    <citation type="journal article" date="2004" name="Science">
        <title>The genome of the diatom Thalassiosira pseudonana: ecology, evolution, and metabolism.</title>
        <authorList>
            <person name="Armbrust E.V."/>
            <person name="Berges J.A."/>
            <person name="Bowler C."/>
            <person name="Green B.R."/>
            <person name="Martinez D."/>
            <person name="Putnam N.H."/>
            <person name="Zhou S."/>
            <person name="Allen A.E."/>
            <person name="Apt K.E."/>
            <person name="Bechner M."/>
            <person name="Brzezinski M.A."/>
            <person name="Chaal B.K."/>
            <person name="Chiovitti A."/>
            <person name="Davis A.K."/>
            <person name="Demarest M.S."/>
            <person name="Detter J.C."/>
            <person name="Glavina T."/>
            <person name="Goodstein D."/>
            <person name="Hadi M.Z."/>
            <person name="Hellsten U."/>
            <person name="Hildebrand M."/>
            <person name="Jenkins B.D."/>
            <person name="Jurka J."/>
            <person name="Kapitonov V.V."/>
            <person name="Kroger N."/>
            <person name="Lau W.W."/>
            <person name="Lane T.W."/>
            <person name="Larimer F.W."/>
            <person name="Lippmeier J.C."/>
            <person name="Lucas S."/>
            <person name="Medina M."/>
            <person name="Montsant A."/>
            <person name="Obornik M."/>
            <person name="Parker M.S."/>
            <person name="Palenik B."/>
            <person name="Pazour G.J."/>
            <person name="Richardson P.M."/>
            <person name="Rynearson T.A."/>
            <person name="Saito M.A."/>
            <person name="Schwartz D.C."/>
            <person name="Thamatrakoln K."/>
            <person name="Valentin K."/>
            <person name="Vardi A."/>
            <person name="Wilkerson F.P."/>
            <person name="Rokhsar D.S."/>
        </authorList>
    </citation>
    <scope>NUCLEOTIDE SEQUENCE [LARGE SCALE GENOMIC DNA]</scope>
    <source>
        <strain evidence="2 3">CCMP1335</strain>
    </source>
</reference>
<feature type="compositionally biased region" description="Polar residues" evidence="1">
    <location>
        <begin position="337"/>
        <end position="351"/>
    </location>
</feature>
<dbReference type="eggNOG" id="ENOG502QYHA">
    <property type="taxonomic scope" value="Eukaryota"/>
</dbReference>
<organism evidence="2 3">
    <name type="scientific">Thalassiosira pseudonana</name>
    <name type="common">Marine diatom</name>
    <name type="synonym">Cyclotella nana</name>
    <dbReference type="NCBI Taxonomy" id="35128"/>
    <lineage>
        <taxon>Eukaryota</taxon>
        <taxon>Sar</taxon>
        <taxon>Stramenopiles</taxon>
        <taxon>Ochrophyta</taxon>
        <taxon>Bacillariophyta</taxon>
        <taxon>Coscinodiscophyceae</taxon>
        <taxon>Thalassiosirophycidae</taxon>
        <taxon>Thalassiosirales</taxon>
        <taxon>Thalassiosiraceae</taxon>
        <taxon>Thalassiosira</taxon>
    </lineage>
</organism>
<dbReference type="InParanoid" id="B8CD45"/>
<dbReference type="RefSeq" id="XP_002294190.1">
    <property type="nucleotide sequence ID" value="XM_002294154.1"/>
</dbReference>
<sequence length="359" mass="39825">MPFFYSQYLKDDKKKSGKKPPPSPQRRTQQTTSSSSQRQQQQTLRHRLPTRASGLRKPSPRANFNKYTLEGKKTVHFSTIEVQRFHFDWTLADDVFYTRKELTQMGSARFDDAALLRKQRNLDCDKNKEGEVTHATDDVDIAKKSTAKCINALLATALEDPDLDDDTSIRGIEHFVYPELQQEMIRKKKEVQKEVLEFVRSKRPDPQGWRLAQHSRLHSQWARDVALEKGRAARMKQMNDEVGEGEEQSNGLSSPLSATSSGTSHSLHMLTCSASFSAASFCEESKGDVNGGGLSESENGKMSNSVGGVDAADDAAVAVSAESNEDEVEIKFEGMSLKSNSSGEGSFTPQTAGDVATEH</sequence>
<dbReference type="Proteomes" id="UP000001449">
    <property type="component" value="Chromosome 15"/>
</dbReference>
<proteinExistence type="predicted"/>
<evidence type="ECO:0000256" key="1">
    <source>
        <dbReference type="SAM" id="MobiDB-lite"/>
    </source>
</evidence>
<feature type="compositionally biased region" description="Low complexity" evidence="1">
    <location>
        <begin position="25"/>
        <end position="43"/>
    </location>
</feature>
<dbReference type="GeneID" id="7441965"/>
<name>B8CD45_THAPS</name>
<dbReference type="PaxDb" id="35128-Thaps24972"/>
<evidence type="ECO:0000313" key="2">
    <source>
        <dbReference type="EMBL" id="EED88545.1"/>
    </source>
</evidence>
<dbReference type="KEGG" id="tps:THAPSDRAFT_24972"/>
<dbReference type="EMBL" id="CM000650">
    <property type="protein sequence ID" value="EED88545.1"/>
    <property type="molecule type" value="Genomic_DNA"/>
</dbReference>
<protein>
    <submittedName>
        <fullName evidence="2">Uncharacterized protein</fullName>
    </submittedName>
</protein>